<feature type="region of interest" description="Disordered" evidence="1">
    <location>
        <begin position="153"/>
        <end position="176"/>
    </location>
</feature>
<feature type="compositionally biased region" description="Polar residues" evidence="1">
    <location>
        <begin position="160"/>
        <end position="176"/>
    </location>
</feature>
<feature type="region of interest" description="Disordered" evidence="1">
    <location>
        <begin position="350"/>
        <end position="414"/>
    </location>
</feature>
<dbReference type="PANTHER" id="PTHR31973:SF195">
    <property type="entry name" value="MUDR FAMILY TRANSPOSASE"/>
    <property type="match status" value="1"/>
</dbReference>
<feature type="domain" description="Transposase MuDR plant" evidence="2">
    <location>
        <begin position="216"/>
        <end position="273"/>
    </location>
</feature>
<evidence type="ECO:0000259" key="2">
    <source>
        <dbReference type="Pfam" id="PF03108"/>
    </source>
</evidence>
<dbReference type="Pfam" id="PF03108">
    <property type="entry name" value="DBD_Tnp_Mut"/>
    <property type="match status" value="1"/>
</dbReference>
<evidence type="ECO:0000313" key="3">
    <source>
        <dbReference type="EMBL" id="JAU08654.1"/>
    </source>
</evidence>
<sequence length="414" mass="47199">MVEIYSVCGEWKFNDNLPCEFVVDPDKGASFCQVDENVTYLELLAMVIQDFGIDCSVRNEDIKLSYEHPLKMKSVAGNDFPPIFLRNDRHVRYFINKIKEVDDLIRLCVTVSKSCDEIIPVENVASSIQSKTMDEEEDRDVESSRRAPVLQILNGDDPNVNESNAQQGLESDMSDSAAQNKACSIAEKESQPFLLHPAPDLSPGFDRATDDIHLNKCFKNKQELMFKMRRWALKWKFEFRTRWSDKSRVMLGCVDDKCSWKMRATRIDSSGAFLVKRYVHEHTCDPTQWNVNHRQATAKLLGALISRNYGEKKDGLKPKQIIEQVKKEHGIEIKYKQAWRIKEQAQNLMRGTPDLGTETLSAPPITRQSSERPPEKRRRSVGESGKVVSKPQKHKCSKCGGEGHNKSTCVVSIS</sequence>
<protein>
    <recommendedName>
        <fullName evidence="2">Transposase MuDR plant domain-containing protein</fullName>
    </recommendedName>
</protein>
<accession>A0A1J3CQ27</accession>
<name>A0A1J3CQ27_NOCCA</name>
<dbReference type="AlphaFoldDB" id="A0A1J3CQ27"/>
<evidence type="ECO:0000256" key="1">
    <source>
        <dbReference type="SAM" id="MobiDB-lite"/>
    </source>
</evidence>
<organism evidence="3">
    <name type="scientific">Noccaea caerulescens</name>
    <name type="common">Alpine penny-cress</name>
    <name type="synonym">Thlaspi caerulescens</name>
    <dbReference type="NCBI Taxonomy" id="107243"/>
    <lineage>
        <taxon>Eukaryota</taxon>
        <taxon>Viridiplantae</taxon>
        <taxon>Streptophyta</taxon>
        <taxon>Embryophyta</taxon>
        <taxon>Tracheophyta</taxon>
        <taxon>Spermatophyta</taxon>
        <taxon>Magnoliopsida</taxon>
        <taxon>eudicotyledons</taxon>
        <taxon>Gunneridae</taxon>
        <taxon>Pentapetalae</taxon>
        <taxon>rosids</taxon>
        <taxon>malvids</taxon>
        <taxon>Brassicales</taxon>
        <taxon>Brassicaceae</taxon>
        <taxon>Coluteocarpeae</taxon>
        <taxon>Noccaea</taxon>
    </lineage>
</organism>
<dbReference type="EMBL" id="GEVI01023666">
    <property type="protein sequence ID" value="JAU08654.1"/>
    <property type="molecule type" value="Transcribed_RNA"/>
</dbReference>
<reference evidence="3" key="1">
    <citation type="submission" date="2016-07" db="EMBL/GenBank/DDBJ databases">
        <title>De novo transcriptome assembly of four accessions of the metal hyperaccumulator plant Noccaea caerulescens.</title>
        <authorList>
            <person name="Blande D."/>
            <person name="Halimaa P."/>
            <person name="Tervahauta A.I."/>
            <person name="Aarts M.G."/>
            <person name="Karenlampi S.O."/>
        </authorList>
    </citation>
    <scope>NUCLEOTIDE SEQUENCE</scope>
</reference>
<dbReference type="InterPro" id="IPR004332">
    <property type="entry name" value="Transposase_MuDR"/>
</dbReference>
<proteinExistence type="predicted"/>
<dbReference type="PANTHER" id="PTHR31973">
    <property type="entry name" value="POLYPROTEIN, PUTATIVE-RELATED"/>
    <property type="match status" value="1"/>
</dbReference>
<gene>
    <name evidence="3" type="ORF">GA_TR21940_c0_g1_i1_g.72106</name>
</gene>